<comment type="caution">
    <text evidence="1">The sequence shown here is derived from an EMBL/GenBank/DDBJ whole genome shotgun (WGS) entry which is preliminary data.</text>
</comment>
<evidence type="ECO:0000313" key="1">
    <source>
        <dbReference type="EMBL" id="PWI68960.1"/>
    </source>
</evidence>
<organism evidence="1 2">
    <name type="scientific">Purpureocillium lilacinum</name>
    <name type="common">Paecilomyces lilacinus</name>
    <dbReference type="NCBI Taxonomy" id="33203"/>
    <lineage>
        <taxon>Eukaryota</taxon>
        <taxon>Fungi</taxon>
        <taxon>Dikarya</taxon>
        <taxon>Ascomycota</taxon>
        <taxon>Pezizomycotina</taxon>
        <taxon>Sordariomycetes</taxon>
        <taxon>Hypocreomycetidae</taxon>
        <taxon>Hypocreales</taxon>
        <taxon>Ophiocordycipitaceae</taxon>
        <taxon>Purpureocillium</taxon>
    </lineage>
</organism>
<protein>
    <submittedName>
        <fullName evidence="1">Uncharacterized protein</fullName>
    </submittedName>
</protein>
<reference evidence="1 2" key="1">
    <citation type="journal article" date="2016" name="Front. Microbiol.">
        <title>Genome and transcriptome sequences reveal the specific parasitism of the nematophagous Purpureocillium lilacinum 36-1.</title>
        <authorList>
            <person name="Xie J."/>
            <person name="Li S."/>
            <person name="Mo C."/>
            <person name="Xiao X."/>
            <person name="Peng D."/>
            <person name="Wang G."/>
            <person name="Xiao Y."/>
        </authorList>
    </citation>
    <scope>NUCLEOTIDE SEQUENCE [LARGE SCALE GENOMIC DNA]</scope>
    <source>
        <strain evidence="1 2">36-1</strain>
    </source>
</reference>
<evidence type="ECO:0000313" key="2">
    <source>
        <dbReference type="Proteomes" id="UP000245956"/>
    </source>
</evidence>
<proteinExistence type="predicted"/>
<dbReference type="AlphaFoldDB" id="A0A2U3E383"/>
<name>A0A2U3E383_PURLI</name>
<gene>
    <name evidence="1" type="ORF">PCL_01345</name>
</gene>
<dbReference type="EMBL" id="LCWV01000013">
    <property type="protein sequence ID" value="PWI68960.1"/>
    <property type="molecule type" value="Genomic_DNA"/>
</dbReference>
<accession>A0A2U3E383</accession>
<sequence>MYFVPLDKKQARPPSPSSTVVALRSRDGSGLFTSPSAGCDTTPDRRLGTFIAWHRVPPGGARHRLTGRARFPTQHVDRTPVFQASLCGLVASQDSGATRHPDRRTPFAIDRMAGSQAAVARAPCRFARQATTDSALRALVVDAARPLQASGCSSIGDID</sequence>
<dbReference type="Proteomes" id="UP000245956">
    <property type="component" value="Unassembled WGS sequence"/>
</dbReference>